<dbReference type="KEGG" id="barn:D1092_05390"/>
<dbReference type="OrthoDB" id="7926308at2"/>
<organism evidence="2 4">
    <name type="scientific">Bartonella krasnovii</name>
    <dbReference type="NCBI Taxonomy" id="2267275"/>
    <lineage>
        <taxon>Bacteria</taxon>
        <taxon>Pseudomonadati</taxon>
        <taxon>Pseudomonadota</taxon>
        <taxon>Alphaproteobacteria</taxon>
        <taxon>Hyphomicrobiales</taxon>
        <taxon>Bartonellaceae</taxon>
        <taxon>Bartonella</taxon>
    </lineage>
</organism>
<dbReference type="EMBL" id="CP031844">
    <property type="protein sequence ID" value="QEE12424.1"/>
    <property type="molecule type" value="Genomic_DNA"/>
</dbReference>
<keyword evidence="5" id="KW-1185">Reference proteome</keyword>
<sequence length="124" mass="14387">MLFLHLYCKKENFLSFTTWLLLSSFSVLLTGNLEKLVCLSKQPQASNIVRTNTLDPQNECIHLNATTTENKKFITLYTDSILSINIIQNILVLNLFLITSIIFCRQFRHLQMQYFANKRAPPFA</sequence>
<accession>A0A5B9D352</accession>
<proteinExistence type="predicted"/>
<reference evidence="4" key="1">
    <citation type="submission" date="2019-07" db="EMBL/GenBank/DDBJ databases">
        <title>Bartonella kosoyii sp. nov. and Bartonella krasnovii sp. nov., two novel members of the Bartonella elizabethae complex sensu lato, isolated from black rats and wild desert rodent-fleas.</title>
        <authorList>
            <person name="Gutierrez R."/>
            <person name="Shalit T."/>
            <person name="Markus B."/>
            <person name="Yuan C."/>
            <person name="Nachum-Biala Y."/>
            <person name="Elad D."/>
            <person name="Harrus S."/>
        </authorList>
    </citation>
    <scope>NUCLEOTIDE SEQUENCE [LARGE SCALE GENOMIC DNA]</scope>
    <source>
        <strain evidence="4">OE 1-1</strain>
    </source>
</reference>
<evidence type="ECO:0000256" key="1">
    <source>
        <dbReference type="SAM" id="Phobius"/>
    </source>
</evidence>
<keyword evidence="1" id="KW-0812">Transmembrane</keyword>
<dbReference type="Proteomes" id="UP000829580">
    <property type="component" value="Chromosome"/>
</dbReference>
<evidence type="ECO:0000313" key="2">
    <source>
        <dbReference type="EMBL" id="QEE12424.1"/>
    </source>
</evidence>
<reference evidence="2" key="2">
    <citation type="journal article" date="2020" name="Int. J. Syst. Evol. Microbiol.">
        <title>Bartonella kosoyi sp. nov. and Bartonella krasnovii sp. nov., two novel species closely related to the zoonotic Bartonella elizabethae, isolated from black rats and wild desert rodent-fleas.</title>
        <authorList>
            <person name="Gutierrez R."/>
            <person name="Shalit T."/>
            <person name="Markus B."/>
            <person name="Yuan C."/>
            <person name="Nachum-Biala Y."/>
            <person name="Elad D."/>
            <person name="Harrus S."/>
        </authorList>
    </citation>
    <scope>NUCLEOTIDE SEQUENCE</scope>
    <source>
        <strain evidence="2">OE 1-1</strain>
    </source>
</reference>
<gene>
    <name evidence="2" type="ORF">D1092_05390</name>
    <name evidence="3" type="ORF">MNL13_04585</name>
</gene>
<feature type="transmembrane region" description="Helical" evidence="1">
    <location>
        <begin position="12"/>
        <end position="31"/>
    </location>
</feature>
<dbReference type="EMBL" id="CP093033">
    <property type="protein sequence ID" value="UNF28520.1"/>
    <property type="molecule type" value="Genomic_DNA"/>
</dbReference>
<dbReference type="AlphaFoldDB" id="A0A5B9D352"/>
<reference evidence="3 5" key="3">
    <citation type="submission" date="2022-02" db="EMBL/GenBank/DDBJ databases">
        <title>Genomic structural plasticity of rodent-associated Bartonella in nature.</title>
        <authorList>
            <person name="Sousa K.C.M."/>
            <person name="Gutierrez R."/>
            <person name="Yahalomi D."/>
            <person name="Shalit T."/>
            <person name="Markus B."/>
            <person name="Nachum-Biala Y."/>
            <person name="Hawlena H."/>
            <person name="Marcos-Hadad E."/>
            <person name="Hazkani-Covo E."/>
            <person name="Neves H.R."/>
            <person name="Covo S."/>
            <person name="Harrus S."/>
        </authorList>
    </citation>
    <scope>NUCLEOTIDE SEQUENCE [LARGE SCALE GENOMIC DNA]</scope>
    <source>
        <strain evidence="3 5">B35_1_2</strain>
    </source>
</reference>
<protein>
    <submittedName>
        <fullName evidence="2">Uncharacterized protein</fullName>
    </submittedName>
</protein>
<evidence type="ECO:0000313" key="3">
    <source>
        <dbReference type="EMBL" id="UNF28520.1"/>
    </source>
</evidence>
<dbReference type="Proteomes" id="UP000321311">
    <property type="component" value="Chromosome"/>
</dbReference>
<keyword evidence="1" id="KW-0472">Membrane</keyword>
<evidence type="ECO:0000313" key="5">
    <source>
        <dbReference type="Proteomes" id="UP000829580"/>
    </source>
</evidence>
<feature type="transmembrane region" description="Helical" evidence="1">
    <location>
        <begin position="86"/>
        <end position="104"/>
    </location>
</feature>
<name>A0A5B9D352_9HYPH</name>
<evidence type="ECO:0000313" key="4">
    <source>
        <dbReference type="Proteomes" id="UP000321311"/>
    </source>
</evidence>
<keyword evidence="1" id="KW-1133">Transmembrane helix</keyword>